<dbReference type="GO" id="GO:0009007">
    <property type="term" value="F:site-specific DNA-methyltransferase (adenine-specific) activity"/>
    <property type="evidence" value="ECO:0007669"/>
    <property type="project" value="UniProtKB-EC"/>
</dbReference>
<dbReference type="GO" id="GO:0008170">
    <property type="term" value="F:N-methyltransferase activity"/>
    <property type="evidence" value="ECO:0007669"/>
    <property type="project" value="InterPro"/>
</dbReference>
<organism evidence="6">
    <name type="scientific">marine sediment metagenome</name>
    <dbReference type="NCBI Taxonomy" id="412755"/>
    <lineage>
        <taxon>unclassified sequences</taxon>
        <taxon>metagenomes</taxon>
        <taxon>ecological metagenomes</taxon>
    </lineage>
</organism>
<keyword evidence="2" id="KW-0489">Methyltransferase</keyword>
<sequence>APIGYKAPDEKFTEALEASLHLPIKLNLEQLCELYQEPRFKSELDRWMREEQGWTIYSDPEGIQDNLERASKFACYALVNKLVFHEALLKRYRAKMNRLAIPDHIDAGEKLRLHLEGYFAEAKNTTGDYETVFGEEHRSIGNRIPFYSDNAVPHWRTLINEIHKFDFSKLDYEIIGNIFERFISPEERSKFGQFYTRVEVVDFINSFCIRTGKEKIMDPACGGGTFLVRAYARKKELDPSRSHGELLR</sequence>
<evidence type="ECO:0000259" key="5">
    <source>
        <dbReference type="Pfam" id="PF02384"/>
    </source>
</evidence>
<evidence type="ECO:0000256" key="3">
    <source>
        <dbReference type="ARBA" id="ARBA00022679"/>
    </source>
</evidence>
<dbReference type="AlphaFoldDB" id="X0WIL3"/>
<dbReference type="PANTHER" id="PTHR33841">
    <property type="entry name" value="DNA METHYLTRANSFERASE YEEA-RELATED"/>
    <property type="match status" value="1"/>
</dbReference>
<dbReference type="Gene3D" id="3.40.50.150">
    <property type="entry name" value="Vaccinia Virus protein VP39"/>
    <property type="match status" value="1"/>
</dbReference>
<evidence type="ECO:0000256" key="4">
    <source>
        <dbReference type="ARBA" id="ARBA00047942"/>
    </source>
</evidence>
<feature type="non-terminal residue" evidence="6">
    <location>
        <position position="248"/>
    </location>
</feature>
<feature type="non-terminal residue" evidence="6">
    <location>
        <position position="1"/>
    </location>
</feature>
<evidence type="ECO:0000313" key="6">
    <source>
        <dbReference type="EMBL" id="GAG30480.1"/>
    </source>
</evidence>
<evidence type="ECO:0000256" key="1">
    <source>
        <dbReference type="ARBA" id="ARBA00011900"/>
    </source>
</evidence>
<feature type="domain" description="DNA methylase adenine-specific" evidence="5">
    <location>
        <begin position="172"/>
        <end position="233"/>
    </location>
</feature>
<gene>
    <name evidence="6" type="ORF">S01H1_68220</name>
</gene>
<reference evidence="6" key="1">
    <citation type="journal article" date="2014" name="Front. Microbiol.">
        <title>High frequency of phylogenetically diverse reductive dehalogenase-homologous genes in deep subseafloor sedimentary metagenomes.</title>
        <authorList>
            <person name="Kawai M."/>
            <person name="Futagami T."/>
            <person name="Toyoda A."/>
            <person name="Takaki Y."/>
            <person name="Nishi S."/>
            <person name="Hori S."/>
            <person name="Arai W."/>
            <person name="Tsubouchi T."/>
            <person name="Morono Y."/>
            <person name="Uchiyama I."/>
            <person name="Ito T."/>
            <person name="Fujiyama A."/>
            <person name="Inagaki F."/>
            <person name="Takami H."/>
        </authorList>
    </citation>
    <scope>NUCLEOTIDE SEQUENCE</scope>
    <source>
        <strain evidence="6">Expedition CK06-06</strain>
    </source>
</reference>
<accession>X0WIL3</accession>
<dbReference type="PANTHER" id="PTHR33841:SF1">
    <property type="entry name" value="DNA METHYLTRANSFERASE A"/>
    <property type="match status" value="1"/>
</dbReference>
<name>X0WIL3_9ZZZZ</name>
<dbReference type="EMBL" id="BARS01045234">
    <property type="protein sequence ID" value="GAG30480.1"/>
    <property type="molecule type" value="Genomic_DNA"/>
</dbReference>
<keyword evidence="3" id="KW-0808">Transferase</keyword>
<dbReference type="EC" id="2.1.1.72" evidence="1"/>
<dbReference type="Pfam" id="PF02384">
    <property type="entry name" value="N6_Mtase"/>
    <property type="match status" value="1"/>
</dbReference>
<dbReference type="InterPro" id="IPR003356">
    <property type="entry name" value="DNA_methylase_A-5"/>
</dbReference>
<dbReference type="PRINTS" id="PR00507">
    <property type="entry name" value="N12N6MTFRASE"/>
</dbReference>
<comment type="caution">
    <text evidence="6">The sequence shown here is derived from an EMBL/GenBank/DDBJ whole genome shotgun (WGS) entry which is preliminary data.</text>
</comment>
<evidence type="ECO:0000256" key="2">
    <source>
        <dbReference type="ARBA" id="ARBA00022603"/>
    </source>
</evidence>
<dbReference type="InterPro" id="IPR050953">
    <property type="entry name" value="N4_N6_ade-DNA_methylase"/>
</dbReference>
<dbReference type="GO" id="GO:0032259">
    <property type="term" value="P:methylation"/>
    <property type="evidence" value="ECO:0007669"/>
    <property type="project" value="UniProtKB-KW"/>
</dbReference>
<dbReference type="InterPro" id="IPR029063">
    <property type="entry name" value="SAM-dependent_MTases_sf"/>
</dbReference>
<comment type="catalytic activity">
    <reaction evidence="4">
        <text>a 2'-deoxyadenosine in DNA + S-adenosyl-L-methionine = an N(6)-methyl-2'-deoxyadenosine in DNA + S-adenosyl-L-homocysteine + H(+)</text>
        <dbReference type="Rhea" id="RHEA:15197"/>
        <dbReference type="Rhea" id="RHEA-COMP:12418"/>
        <dbReference type="Rhea" id="RHEA-COMP:12419"/>
        <dbReference type="ChEBI" id="CHEBI:15378"/>
        <dbReference type="ChEBI" id="CHEBI:57856"/>
        <dbReference type="ChEBI" id="CHEBI:59789"/>
        <dbReference type="ChEBI" id="CHEBI:90615"/>
        <dbReference type="ChEBI" id="CHEBI:90616"/>
        <dbReference type="EC" id="2.1.1.72"/>
    </reaction>
</comment>
<dbReference type="GO" id="GO:0003677">
    <property type="term" value="F:DNA binding"/>
    <property type="evidence" value="ECO:0007669"/>
    <property type="project" value="InterPro"/>
</dbReference>
<dbReference type="SUPFAM" id="SSF53335">
    <property type="entry name" value="S-adenosyl-L-methionine-dependent methyltransferases"/>
    <property type="match status" value="1"/>
</dbReference>
<protein>
    <recommendedName>
        <fullName evidence="1">site-specific DNA-methyltransferase (adenine-specific)</fullName>
        <ecNumber evidence="1">2.1.1.72</ecNumber>
    </recommendedName>
</protein>
<proteinExistence type="predicted"/>